<keyword evidence="3" id="KW-1185">Reference proteome</keyword>
<dbReference type="EMBL" id="FORI01000006">
    <property type="protein sequence ID" value="SFI81621.1"/>
    <property type="molecule type" value="Genomic_DNA"/>
</dbReference>
<dbReference type="AlphaFoldDB" id="A0A1I3LA88"/>
<sequence>MAPSDAIKQILPAFEQYYTVKKENITPPFCAEAEFRSHNEQYFLVRSAHIADIDSNEFVYFACPDELNSEKLEKLVKAAWDAGLAKVRPYNGHRNSDVSLLIFTKSINPETINAIKKTKLYKSYKFSFHGWSHFKLAVCNTSDMQVYTNRQGKDYAKLIKKNIKSSS</sequence>
<accession>A0A1I3LA88</accession>
<gene>
    <name evidence="2" type="ORF">SAMN04487775_106146</name>
</gene>
<organism evidence="2 3">
    <name type="scientific">Treponema bryantii</name>
    <dbReference type="NCBI Taxonomy" id="163"/>
    <lineage>
        <taxon>Bacteria</taxon>
        <taxon>Pseudomonadati</taxon>
        <taxon>Spirochaetota</taxon>
        <taxon>Spirochaetia</taxon>
        <taxon>Spirochaetales</taxon>
        <taxon>Treponemataceae</taxon>
        <taxon>Treponema</taxon>
    </lineage>
</organism>
<dbReference type="Pfam" id="PF26226">
    <property type="entry name" value="DUF8052"/>
    <property type="match status" value="1"/>
</dbReference>
<reference evidence="3" key="1">
    <citation type="submission" date="2016-10" db="EMBL/GenBank/DDBJ databases">
        <authorList>
            <person name="Varghese N."/>
            <person name="Submissions S."/>
        </authorList>
    </citation>
    <scope>NUCLEOTIDE SEQUENCE [LARGE SCALE GENOMIC DNA]</scope>
    <source>
        <strain evidence="3">XBD1002</strain>
    </source>
</reference>
<dbReference type="OrthoDB" id="1751309at2"/>
<dbReference type="RefSeq" id="WP_074931929.1">
    <property type="nucleotide sequence ID" value="NZ_FORI01000006.1"/>
</dbReference>
<protein>
    <recommendedName>
        <fullName evidence="1">DUF8052 domain-containing protein</fullName>
    </recommendedName>
</protein>
<dbReference type="Proteomes" id="UP000182737">
    <property type="component" value="Unassembled WGS sequence"/>
</dbReference>
<evidence type="ECO:0000313" key="2">
    <source>
        <dbReference type="EMBL" id="SFI81621.1"/>
    </source>
</evidence>
<dbReference type="InterPro" id="IPR058365">
    <property type="entry name" value="DUF8052"/>
</dbReference>
<evidence type="ECO:0000313" key="3">
    <source>
        <dbReference type="Proteomes" id="UP000182737"/>
    </source>
</evidence>
<proteinExistence type="predicted"/>
<evidence type="ECO:0000259" key="1">
    <source>
        <dbReference type="Pfam" id="PF26226"/>
    </source>
</evidence>
<name>A0A1I3LA88_9SPIR</name>
<feature type="domain" description="DUF8052" evidence="1">
    <location>
        <begin position="6"/>
        <end position="160"/>
    </location>
</feature>